<protein>
    <submittedName>
        <fullName evidence="3">Right-handed parallel beta-helix repeat-containing protein</fullName>
    </submittedName>
</protein>
<dbReference type="RefSeq" id="WP_314803175.1">
    <property type="nucleotide sequence ID" value="NZ_CP130319.1"/>
</dbReference>
<proteinExistence type="predicted"/>
<dbReference type="KEGG" id="proo:MJB10_07690"/>
<feature type="signal peptide" evidence="1">
    <location>
        <begin position="1"/>
        <end position="25"/>
    </location>
</feature>
<evidence type="ECO:0000313" key="3">
    <source>
        <dbReference type="EMBL" id="WNR45968.1"/>
    </source>
</evidence>
<evidence type="ECO:0000256" key="1">
    <source>
        <dbReference type="SAM" id="SignalP"/>
    </source>
</evidence>
<dbReference type="Pfam" id="PF13229">
    <property type="entry name" value="Beta_helix"/>
    <property type="match status" value="1"/>
</dbReference>
<organism evidence="3 4">
    <name type="scientific">Paenibacillus roseopurpureus</name>
    <dbReference type="NCBI Taxonomy" id="2918901"/>
    <lineage>
        <taxon>Bacteria</taxon>
        <taxon>Bacillati</taxon>
        <taxon>Bacillota</taxon>
        <taxon>Bacilli</taxon>
        <taxon>Bacillales</taxon>
        <taxon>Paenibacillaceae</taxon>
        <taxon>Paenibacillus</taxon>
    </lineage>
</organism>
<evidence type="ECO:0000313" key="4">
    <source>
        <dbReference type="Proteomes" id="UP001304650"/>
    </source>
</evidence>
<dbReference type="Gene3D" id="2.160.20.10">
    <property type="entry name" value="Single-stranded right-handed beta-helix, Pectin lyase-like"/>
    <property type="match status" value="1"/>
</dbReference>
<evidence type="ECO:0000259" key="2">
    <source>
        <dbReference type="Pfam" id="PF13229"/>
    </source>
</evidence>
<accession>A0AA96LRH7</accession>
<keyword evidence="4" id="KW-1185">Reference proteome</keyword>
<sequence>MHRNLVRIFMKIMMLSALLVTTVLSSTVLQPTVRAINTSYYVDCSGGINGNGSLGSPWNNLTSVNSQTFQSGDQLLFKRGTTCTGQLMFTGSGASGSPIVVDAYGSGSLPILNGNGNQDGAIYLQNISYLTIQNLEIMNSGSSLPYVRGIQIKATGGTTGTFRNISIKNNVIHDIRGTSDHWSSGAIFVSSDTPNTNNNYDQLLIDNNTIYNSDTMGVVVTGSGSQSQTNPNMTGWTYNTNVKVSNNYIHDLKFDPILVGASDTPIIEYNRAYDITTPSGEYTDGIWTFTSKNIWTQYNEVARMTFSGSGDGLAFDCDWGGRGTCNHQYNYVHDNPYGFILVCCSSNTTGNGNNYSGGVTRFNITQNTGGANIKWDGSQNPSTPPHFKMDIYNNTFYEPNQTLYAQTRDSGLFQNNIIVASGGSPCTNAGTCSNNAFSGGISSAGTSAVTNDPLFILPSTGGDGRQNAEGFKLKVGSPALGSGAVVSSNGGLDFFGNSVSSLAAPNIGAYNGAGFGVTNTGFESGNLNSWTNLGELPPPIRTRIADRGRCRPLHLIQASSNMLQVLRLTRSIS</sequence>
<name>A0AA96LRH7_9BACL</name>
<dbReference type="InterPro" id="IPR006626">
    <property type="entry name" value="PbH1"/>
</dbReference>
<dbReference type="AlphaFoldDB" id="A0AA96LRH7"/>
<reference evidence="3" key="1">
    <citation type="submission" date="2022-02" db="EMBL/GenBank/DDBJ databases">
        <title>Paenibacillus sp. MBLB1832 Whole Genome Shotgun Sequencing.</title>
        <authorList>
            <person name="Hwang C.Y."/>
            <person name="Cho E.-S."/>
            <person name="Seo M.-J."/>
        </authorList>
    </citation>
    <scope>NUCLEOTIDE SEQUENCE</scope>
    <source>
        <strain evidence="3">MBLB1832</strain>
    </source>
</reference>
<dbReference type="Proteomes" id="UP001304650">
    <property type="component" value="Chromosome"/>
</dbReference>
<dbReference type="EMBL" id="CP130319">
    <property type="protein sequence ID" value="WNR45968.1"/>
    <property type="molecule type" value="Genomic_DNA"/>
</dbReference>
<dbReference type="SMART" id="SM00710">
    <property type="entry name" value="PbH1"/>
    <property type="match status" value="7"/>
</dbReference>
<dbReference type="SUPFAM" id="SSF51126">
    <property type="entry name" value="Pectin lyase-like"/>
    <property type="match status" value="1"/>
</dbReference>
<gene>
    <name evidence="3" type="ORF">MJB10_07690</name>
</gene>
<dbReference type="InterPro" id="IPR012334">
    <property type="entry name" value="Pectin_lyas_fold"/>
</dbReference>
<dbReference type="InterPro" id="IPR039448">
    <property type="entry name" value="Beta_helix"/>
</dbReference>
<dbReference type="InterPro" id="IPR011050">
    <property type="entry name" value="Pectin_lyase_fold/virulence"/>
</dbReference>
<keyword evidence="1" id="KW-0732">Signal</keyword>
<feature type="domain" description="Right handed beta helix" evidence="2">
    <location>
        <begin position="200"/>
        <end position="353"/>
    </location>
</feature>
<feature type="chain" id="PRO_5041735379" evidence="1">
    <location>
        <begin position="26"/>
        <end position="573"/>
    </location>
</feature>